<dbReference type="SFLD" id="SFLDS00029">
    <property type="entry name" value="Radical_SAM"/>
    <property type="match status" value="1"/>
</dbReference>
<comment type="caution">
    <text evidence="12">The sequence shown here is derived from an EMBL/GenBank/DDBJ whole genome shotgun (WGS) entry which is preliminary data.</text>
</comment>
<evidence type="ECO:0000256" key="2">
    <source>
        <dbReference type="ARBA" id="ARBA00009777"/>
    </source>
</evidence>
<dbReference type="Gene3D" id="3.80.30.10">
    <property type="entry name" value="pyruvate-formate lyase- activating enzyme"/>
    <property type="match status" value="1"/>
</dbReference>
<evidence type="ECO:0000256" key="8">
    <source>
        <dbReference type="ARBA" id="ARBA00023014"/>
    </source>
</evidence>
<keyword evidence="6" id="KW-0560">Oxidoreductase</keyword>
<evidence type="ECO:0000256" key="7">
    <source>
        <dbReference type="ARBA" id="ARBA00023004"/>
    </source>
</evidence>
<dbReference type="RefSeq" id="WP_257531146.1">
    <property type="nucleotide sequence ID" value="NZ_JANKAS010000007.1"/>
</dbReference>
<keyword evidence="4" id="KW-0949">S-adenosyl-L-methionine</keyword>
<dbReference type="Pfam" id="PF13353">
    <property type="entry name" value="Fer4_12"/>
    <property type="match status" value="1"/>
</dbReference>
<keyword evidence="7" id="KW-0408">Iron</keyword>
<dbReference type="NCBIfam" id="TIGR02494">
    <property type="entry name" value="PFLE_PFLC"/>
    <property type="match status" value="1"/>
</dbReference>
<evidence type="ECO:0000256" key="3">
    <source>
        <dbReference type="ARBA" id="ARBA00022485"/>
    </source>
</evidence>
<keyword evidence="3" id="KW-0004">4Fe-4S</keyword>
<comment type="similarity">
    <text evidence="2">Belongs to the organic radical-activating enzymes family.</text>
</comment>
<dbReference type="PROSITE" id="PS51918">
    <property type="entry name" value="RADICAL_SAM"/>
    <property type="match status" value="1"/>
</dbReference>
<dbReference type="SFLD" id="SFLDG01118">
    <property type="entry name" value="activating_enzymes__group_2"/>
    <property type="match status" value="1"/>
</dbReference>
<comment type="catalytic activity">
    <reaction evidence="9">
        <text>glycyl-[protein] + reduced [flavodoxin] + S-adenosyl-L-methionine = glycin-2-yl radical-[protein] + semiquinone [flavodoxin] + 5'-deoxyadenosine + L-methionine + H(+)</text>
        <dbReference type="Rhea" id="RHEA:61976"/>
        <dbReference type="Rhea" id="RHEA-COMP:10622"/>
        <dbReference type="Rhea" id="RHEA-COMP:14480"/>
        <dbReference type="Rhea" id="RHEA-COMP:15993"/>
        <dbReference type="Rhea" id="RHEA-COMP:15994"/>
        <dbReference type="ChEBI" id="CHEBI:15378"/>
        <dbReference type="ChEBI" id="CHEBI:17319"/>
        <dbReference type="ChEBI" id="CHEBI:29947"/>
        <dbReference type="ChEBI" id="CHEBI:32722"/>
        <dbReference type="ChEBI" id="CHEBI:57618"/>
        <dbReference type="ChEBI" id="CHEBI:57844"/>
        <dbReference type="ChEBI" id="CHEBI:59789"/>
        <dbReference type="ChEBI" id="CHEBI:140311"/>
    </reaction>
</comment>
<dbReference type="InterPro" id="IPR017900">
    <property type="entry name" value="4Fe4S_Fe_S_CS"/>
</dbReference>
<dbReference type="InterPro" id="IPR017896">
    <property type="entry name" value="4Fe4S_Fe-S-bd"/>
</dbReference>
<dbReference type="GO" id="GO:0016491">
    <property type="term" value="F:oxidoreductase activity"/>
    <property type="evidence" value="ECO:0007669"/>
    <property type="project" value="UniProtKB-KW"/>
</dbReference>
<evidence type="ECO:0000256" key="4">
    <source>
        <dbReference type="ARBA" id="ARBA00022691"/>
    </source>
</evidence>
<dbReference type="SUPFAM" id="SSF54862">
    <property type="entry name" value="4Fe-4S ferredoxins"/>
    <property type="match status" value="1"/>
</dbReference>
<keyword evidence="8" id="KW-0411">Iron-sulfur</keyword>
<dbReference type="PROSITE" id="PS01087">
    <property type="entry name" value="RADICAL_ACTIVATING"/>
    <property type="match status" value="1"/>
</dbReference>
<dbReference type="GO" id="GO:0051539">
    <property type="term" value="F:4 iron, 4 sulfur cluster binding"/>
    <property type="evidence" value="ECO:0007669"/>
    <property type="project" value="UniProtKB-KW"/>
</dbReference>
<evidence type="ECO:0000313" key="13">
    <source>
        <dbReference type="Proteomes" id="UP001205748"/>
    </source>
</evidence>
<dbReference type="InterPro" id="IPR034457">
    <property type="entry name" value="Organic_radical-activating"/>
</dbReference>
<feature type="domain" description="4Fe-4S ferredoxin-type" evidence="10">
    <location>
        <begin position="74"/>
        <end position="103"/>
    </location>
</feature>
<evidence type="ECO:0000256" key="5">
    <source>
        <dbReference type="ARBA" id="ARBA00022723"/>
    </source>
</evidence>
<dbReference type="PIRSF" id="PIRSF000371">
    <property type="entry name" value="PFL_act_enz"/>
    <property type="match status" value="1"/>
</dbReference>
<evidence type="ECO:0000256" key="6">
    <source>
        <dbReference type="ARBA" id="ARBA00023002"/>
    </source>
</evidence>
<accession>A0AAE3HGQ6</accession>
<dbReference type="GO" id="GO:0046872">
    <property type="term" value="F:metal ion binding"/>
    <property type="evidence" value="ECO:0007669"/>
    <property type="project" value="UniProtKB-KW"/>
</dbReference>
<dbReference type="InterPro" id="IPR007197">
    <property type="entry name" value="rSAM"/>
</dbReference>
<dbReference type="PROSITE" id="PS00198">
    <property type="entry name" value="4FE4S_FER_1"/>
    <property type="match status" value="1"/>
</dbReference>
<sequence length="300" mass="34009">MKGTVFDIQRFCINDGPGIRTTVFLKGCPLDCLWCHNPESKKLKPQLSFIKKHCILCGRCQEVCEYDVHEVTEKGHKIDYEKCVLCEKCVEACPAKALSIYGKEMNVEEVLSIVIKDKNYYDNSNGGLTISGGEAMSQFDFTFALAKSAKKREIHVTIETSGFGKSEDFDKIEPYIDLFLFDYKVTGNELHRKLTGVDRGLIDKNLNLLLYKGAKIILRCPIIPNYNLSHEHLESIYQLAKAHENIVMVEILPYHNLGESKVEQIGDGYAASEAYMPEEQEVEGWIKKLKEMGLQKIGRG</sequence>
<dbReference type="PANTHER" id="PTHR30352">
    <property type="entry name" value="PYRUVATE FORMATE-LYASE-ACTIVATING ENZYME"/>
    <property type="match status" value="1"/>
</dbReference>
<dbReference type="SUPFAM" id="SSF102114">
    <property type="entry name" value="Radical SAM enzymes"/>
    <property type="match status" value="1"/>
</dbReference>
<evidence type="ECO:0000256" key="1">
    <source>
        <dbReference type="ARBA" id="ARBA00001966"/>
    </source>
</evidence>
<evidence type="ECO:0000256" key="9">
    <source>
        <dbReference type="ARBA" id="ARBA00047365"/>
    </source>
</evidence>
<dbReference type="SFLD" id="SFLDG01066">
    <property type="entry name" value="organic_radical-activating_enz"/>
    <property type="match status" value="1"/>
</dbReference>
<protein>
    <submittedName>
        <fullName evidence="12">Glycyl-radical enzyme activating protein</fullName>
    </submittedName>
</protein>
<evidence type="ECO:0000259" key="11">
    <source>
        <dbReference type="PROSITE" id="PS51918"/>
    </source>
</evidence>
<dbReference type="PROSITE" id="PS51379">
    <property type="entry name" value="4FE4S_FER_2"/>
    <property type="match status" value="2"/>
</dbReference>
<proteinExistence type="inferred from homology"/>
<reference evidence="12" key="1">
    <citation type="submission" date="2022-07" db="EMBL/GenBank/DDBJ databases">
        <title>Enhanced cultured diversity of the mouse gut microbiota enables custom-made synthetic communities.</title>
        <authorList>
            <person name="Afrizal A."/>
        </authorList>
    </citation>
    <scope>NUCLEOTIDE SEQUENCE</scope>
    <source>
        <strain evidence="12">DSM 28593</strain>
    </source>
</reference>
<dbReference type="Proteomes" id="UP001205748">
    <property type="component" value="Unassembled WGS sequence"/>
</dbReference>
<keyword evidence="13" id="KW-1185">Reference proteome</keyword>
<dbReference type="AlphaFoldDB" id="A0AAE3HGQ6"/>
<comment type="cofactor">
    <cofactor evidence="1">
        <name>[4Fe-4S] cluster</name>
        <dbReference type="ChEBI" id="CHEBI:49883"/>
    </cofactor>
</comment>
<feature type="domain" description="Radical SAM core" evidence="11">
    <location>
        <begin position="14"/>
        <end position="295"/>
    </location>
</feature>
<keyword evidence="5" id="KW-0479">Metal-binding</keyword>
<name>A0AAE3HGQ6_9FIRM</name>
<dbReference type="InterPro" id="IPR012839">
    <property type="entry name" value="Organic_radical_activase"/>
</dbReference>
<feature type="domain" description="4Fe-4S ferredoxin-type" evidence="10">
    <location>
        <begin position="45"/>
        <end position="73"/>
    </location>
</feature>
<dbReference type="EMBL" id="JANKAS010000007">
    <property type="protein sequence ID" value="MCR1899124.1"/>
    <property type="molecule type" value="Genomic_DNA"/>
</dbReference>
<evidence type="ECO:0000313" key="12">
    <source>
        <dbReference type="EMBL" id="MCR1899124.1"/>
    </source>
</evidence>
<dbReference type="Gene3D" id="3.30.70.20">
    <property type="match status" value="1"/>
</dbReference>
<dbReference type="PANTHER" id="PTHR30352:SF4">
    <property type="entry name" value="PYRUVATE FORMATE-LYASE 2-ACTIVATING ENZYME"/>
    <property type="match status" value="1"/>
</dbReference>
<dbReference type="InterPro" id="IPR040074">
    <property type="entry name" value="BssD/PflA/YjjW"/>
</dbReference>
<dbReference type="InterPro" id="IPR001989">
    <property type="entry name" value="Radical_activat_CS"/>
</dbReference>
<dbReference type="InterPro" id="IPR058240">
    <property type="entry name" value="rSAM_sf"/>
</dbReference>
<evidence type="ECO:0000259" key="10">
    <source>
        <dbReference type="PROSITE" id="PS51379"/>
    </source>
</evidence>
<organism evidence="12 13">
    <name type="scientific">Irregularibacter muris</name>
    <dbReference type="NCBI Taxonomy" id="1796619"/>
    <lineage>
        <taxon>Bacteria</taxon>
        <taxon>Bacillati</taxon>
        <taxon>Bacillota</taxon>
        <taxon>Clostridia</taxon>
        <taxon>Eubacteriales</taxon>
        <taxon>Eubacteriaceae</taxon>
        <taxon>Irregularibacter</taxon>
    </lineage>
</organism>
<gene>
    <name evidence="12" type="ORF">NSA47_09025</name>
</gene>